<gene>
    <name evidence="1" type="ORF">AVDCRST_MAG96-1597</name>
</gene>
<accession>A0A6J4SGA7</accession>
<organism evidence="1">
    <name type="scientific">uncultured Segetibacter sp</name>
    <dbReference type="NCBI Taxonomy" id="481133"/>
    <lineage>
        <taxon>Bacteria</taxon>
        <taxon>Pseudomonadati</taxon>
        <taxon>Bacteroidota</taxon>
        <taxon>Chitinophagia</taxon>
        <taxon>Chitinophagales</taxon>
        <taxon>Chitinophagaceae</taxon>
        <taxon>Segetibacter</taxon>
        <taxon>environmental samples</taxon>
    </lineage>
</organism>
<evidence type="ECO:0000313" key="1">
    <source>
        <dbReference type="EMBL" id="CAA9492843.1"/>
    </source>
</evidence>
<name>A0A6J4SGA7_9BACT</name>
<sequence length="56" mass="6427">MSKASENHKQLLEECAKTIFLIENVLEIIEDLIDKFITPLEEDQHVKNCREVNGSA</sequence>
<proteinExistence type="predicted"/>
<reference evidence="1" key="1">
    <citation type="submission" date="2020-02" db="EMBL/GenBank/DDBJ databases">
        <authorList>
            <person name="Meier V. D."/>
        </authorList>
    </citation>
    <scope>NUCLEOTIDE SEQUENCE</scope>
    <source>
        <strain evidence="1">AVDCRST_MAG96</strain>
    </source>
</reference>
<dbReference type="EMBL" id="CADCVN010000607">
    <property type="protein sequence ID" value="CAA9492843.1"/>
    <property type="molecule type" value="Genomic_DNA"/>
</dbReference>
<protein>
    <submittedName>
        <fullName evidence="1">Uncharacterized protein</fullName>
    </submittedName>
</protein>
<dbReference type="AlphaFoldDB" id="A0A6J4SGA7"/>